<sequence>MRKARIARAAPMSGSIAATPAAPKRQRQRLFSAVTLAGRSGKQSIKMVEMMLKIDVAVKAMRNCMGGSEIRPEVSMQIVELEAWTVEGQGDDQDNAEEGNQAKPGLDIEEILAMGTGNNGLVGGDAVLGLEFGFSAAEALFKQPAFAERTSHTAQAVRKKHTPIRHWARSGKSSRSMEVVEEVHHAPGRVGNRAPGKERGNFLFNNDHEHCIVGREGKSQIGLGVDGQADGEDGRCVFFRGSRIAITAYWEDPFNSDELDGAEVEISLPNIGREAMSVRRPPRQLRPSALIALDQAA</sequence>
<gene>
    <name evidence="2" type="ORF">BDV34DRAFT_226617</name>
</gene>
<proteinExistence type="predicted"/>
<dbReference type="Proteomes" id="UP000326532">
    <property type="component" value="Unassembled WGS sequence"/>
</dbReference>
<reference evidence="2 3" key="1">
    <citation type="submission" date="2019-04" db="EMBL/GenBank/DDBJ databases">
        <title>Fungal friends and foes A comparative genomics study of 23 Aspergillus species from section Flavi.</title>
        <authorList>
            <consortium name="DOE Joint Genome Institute"/>
            <person name="Kjaerbolling I."/>
            <person name="Vesth T.C."/>
            <person name="Frisvad J.C."/>
            <person name="Nybo J.L."/>
            <person name="Theobald S."/>
            <person name="Kildgaard S."/>
            <person name="Petersen T.I."/>
            <person name="Kuo A."/>
            <person name="Sato A."/>
            <person name="Lyhne E.K."/>
            <person name="Kogle M.E."/>
            <person name="Wiebenga A."/>
            <person name="Kun R.S."/>
            <person name="Lubbers R.J."/>
            <person name="Makela M.R."/>
            <person name="Barry K."/>
            <person name="Chovatia M."/>
            <person name="Clum A."/>
            <person name="Daum C."/>
            <person name="Haridas S."/>
            <person name="He G."/>
            <person name="LaButti K."/>
            <person name="Lipzen A."/>
            <person name="Mondo S."/>
            <person name="Pangilinan J."/>
            <person name="Riley R."/>
            <person name="Salamov A."/>
            <person name="Simmons B.A."/>
            <person name="Magnuson J.K."/>
            <person name="Henrissat B."/>
            <person name="Mortensen U.H."/>
            <person name="Larsen T.O."/>
            <person name="De vries R.P."/>
            <person name="Grigoriev I.V."/>
            <person name="Machida M."/>
            <person name="Baker S.E."/>
            <person name="Andersen M.R."/>
        </authorList>
    </citation>
    <scope>NUCLEOTIDE SEQUENCE [LARGE SCALE GENOMIC DNA]</scope>
    <source>
        <strain evidence="2 3">CBS 117618</strain>
    </source>
</reference>
<name>A0A5N6DGD1_ASPPA</name>
<keyword evidence="3" id="KW-1185">Reference proteome</keyword>
<evidence type="ECO:0000256" key="1">
    <source>
        <dbReference type="SAM" id="MobiDB-lite"/>
    </source>
</evidence>
<accession>A0A5N6DGD1</accession>
<evidence type="ECO:0000313" key="3">
    <source>
        <dbReference type="Proteomes" id="UP000326532"/>
    </source>
</evidence>
<organism evidence="2 3">
    <name type="scientific">Aspergillus parasiticus</name>
    <dbReference type="NCBI Taxonomy" id="5067"/>
    <lineage>
        <taxon>Eukaryota</taxon>
        <taxon>Fungi</taxon>
        <taxon>Dikarya</taxon>
        <taxon>Ascomycota</taxon>
        <taxon>Pezizomycotina</taxon>
        <taxon>Eurotiomycetes</taxon>
        <taxon>Eurotiomycetidae</taxon>
        <taxon>Eurotiales</taxon>
        <taxon>Aspergillaceae</taxon>
        <taxon>Aspergillus</taxon>
        <taxon>Aspergillus subgen. Circumdati</taxon>
    </lineage>
</organism>
<feature type="region of interest" description="Disordered" evidence="1">
    <location>
        <begin position="152"/>
        <end position="179"/>
    </location>
</feature>
<dbReference type="EMBL" id="ML734982">
    <property type="protein sequence ID" value="KAB8204231.1"/>
    <property type="molecule type" value="Genomic_DNA"/>
</dbReference>
<evidence type="ECO:0000313" key="2">
    <source>
        <dbReference type="EMBL" id="KAB8204231.1"/>
    </source>
</evidence>
<protein>
    <submittedName>
        <fullName evidence="2">Uncharacterized protein</fullName>
    </submittedName>
</protein>
<dbReference type="AlphaFoldDB" id="A0A5N6DGD1"/>
<feature type="compositionally biased region" description="Basic residues" evidence="1">
    <location>
        <begin position="157"/>
        <end position="169"/>
    </location>
</feature>
<dbReference type="VEuPathDB" id="FungiDB:BDV34DRAFT_226617"/>